<dbReference type="Proteomes" id="UP001165064">
    <property type="component" value="Unassembled WGS sequence"/>
</dbReference>
<evidence type="ECO:0000313" key="1">
    <source>
        <dbReference type="EMBL" id="GME75147.1"/>
    </source>
</evidence>
<accession>A0ACB5SWD7</accession>
<gene>
    <name evidence="1" type="ORF">Amon02_000204400</name>
</gene>
<evidence type="ECO:0000313" key="2">
    <source>
        <dbReference type="Proteomes" id="UP001165064"/>
    </source>
</evidence>
<reference evidence="1" key="1">
    <citation type="submission" date="2023-04" db="EMBL/GenBank/DDBJ databases">
        <title>Ambrosiozyma monospora NBRC 10751.</title>
        <authorList>
            <person name="Ichikawa N."/>
            <person name="Sato H."/>
            <person name="Tonouchi N."/>
        </authorList>
    </citation>
    <scope>NUCLEOTIDE SEQUENCE</scope>
    <source>
        <strain evidence="1">NBRC 10751</strain>
    </source>
</reference>
<protein>
    <submittedName>
        <fullName evidence="1">Unnamed protein product</fullName>
    </submittedName>
</protein>
<keyword evidence="2" id="KW-1185">Reference proteome</keyword>
<organism evidence="1 2">
    <name type="scientific">Ambrosiozyma monospora</name>
    <name type="common">Yeast</name>
    <name type="synonym">Endomycopsis monosporus</name>
    <dbReference type="NCBI Taxonomy" id="43982"/>
    <lineage>
        <taxon>Eukaryota</taxon>
        <taxon>Fungi</taxon>
        <taxon>Dikarya</taxon>
        <taxon>Ascomycota</taxon>
        <taxon>Saccharomycotina</taxon>
        <taxon>Pichiomycetes</taxon>
        <taxon>Pichiales</taxon>
        <taxon>Pichiaceae</taxon>
        <taxon>Ambrosiozyma</taxon>
    </lineage>
</organism>
<dbReference type="EMBL" id="BSXS01001125">
    <property type="protein sequence ID" value="GME75147.1"/>
    <property type="molecule type" value="Genomic_DNA"/>
</dbReference>
<name>A0ACB5SWD7_AMBMO</name>
<proteinExistence type="predicted"/>
<sequence>MNVLTNDAIQNPTAVEMRVKKEIRERKELHEKINQERALTKEEKLEKLKTKQKRDLKKGYYSAVFNVKRLVNKQHIFKVDINAKQMNLTGLCLNLTGGQSLIIVEGSELSVNKYKKLILNRINWTQNAVPKKRVKDGDMDVDIDDNENGTEFVEDLSKNKCEMIWEGQLTKLHFHKWTMYNFDDDLDILDLLAKYKLDNHWRQVIASSM</sequence>
<comment type="caution">
    <text evidence="1">The sequence shown here is derived from an EMBL/GenBank/DDBJ whole genome shotgun (WGS) entry which is preliminary data.</text>
</comment>